<reference evidence="2 3" key="1">
    <citation type="submission" date="2019-07" db="EMBL/GenBank/DDBJ databases">
        <authorList>
            <person name="Li J."/>
        </authorList>
    </citation>
    <scope>NUCLEOTIDE SEQUENCE [LARGE SCALE GENOMIC DNA]</scope>
    <source>
        <strain evidence="2 3">TKL69</strain>
    </source>
</reference>
<keyword evidence="1" id="KW-0812">Transmembrane</keyword>
<gene>
    <name evidence="2" type="ORF">FN924_15815</name>
</gene>
<dbReference type="EMBL" id="CP041666">
    <property type="protein sequence ID" value="QDP41510.1"/>
    <property type="molecule type" value="Genomic_DNA"/>
</dbReference>
<keyword evidence="3" id="KW-1185">Reference proteome</keyword>
<keyword evidence="1" id="KW-1133">Transmembrane helix</keyword>
<dbReference type="KEGG" id="aqt:FN924_15815"/>
<proteinExistence type="predicted"/>
<evidence type="ECO:0000256" key="1">
    <source>
        <dbReference type="SAM" id="Phobius"/>
    </source>
</evidence>
<protein>
    <submittedName>
        <fullName evidence="2">Uncharacterized protein</fullName>
    </submittedName>
</protein>
<feature type="transmembrane region" description="Helical" evidence="1">
    <location>
        <begin position="78"/>
        <end position="96"/>
    </location>
</feature>
<organism evidence="2 3">
    <name type="scientific">Radiobacillus deserti</name>
    <dbReference type="NCBI Taxonomy" id="2594883"/>
    <lineage>
        <taxon>Bacteria</taxon>
        <taxon>Bacillati</taxon>
        <taxon>Bacillota</taxon>
        <taxon>Bacilli</taxon>
        <taxon>Bacillales</taxon>
        <taxon>Bacillaceae</taxon>
        <taxon>Radiobacillus</taxon>
    </lineage>
</organism>
<feature type="transmembrane region" description="Helical" evidence="1">
    <location>
        <begin position="52"/>
        <end position="72"/>
    </location>
</feature>
<feature type="transmembrane region" description="Helical" evidence="1">
    <location>
        <begin position="103"/>
        <end position="119"/>
    </location>
</feature>
<sequence length="120" mass="13472">MRGDYVTIESDRIVPFVIMWGIPIFIVMRTYLKMDEEDKKSAKRDFKKPFSIFTLGFIVIGAFLAQIASILSIEILNVAGTIILAVGGGVTAVDSWRSNNKWGSIYVSVLILGAIYFLYR</sequence>
<accession>A0A516KJE5</accession>
<evidence type="ECO:0000313" key="2">
    <source>
        <dbReference type="EMBL" id="QDP41510.1"/>
    </source>
</evidence>
<dbReference type="AlphaFoldDB" id="A0A516KJE5"/>
<name>A0A516KJE5_9BACI</name>
<feature type="transmembrane region" description="Helical" evidence="1">
    <location>
        <begin position="12"/>
        <end position="32"/>
    </location>
</feature>
<keyword evidence="1" id="KW-0472">Membrane</keyword>
<evidence type="ECO:0000313" key="3">
    <source>
        <dbReference type="Proteomes" id="UP000315215"/>
    </source>
</evidence>
<dbReference type="Proteomes" id="UP000315215">
    <property type="component" value="Chromosome"/>
</dbReference>